<dbReference type="PANTHER" id="PTHR43685">
    <property type="entry name" value="GLYCOSYLTRANSFERASE"/>
    <property type="match status" value="1"/>
</dbReference>
<evidence type="ECO:0000256" key="3">
    <source>
        <dbReference type="ARBA" id="ARBA00022679"/>
    </source>
</evidence>
<evidence type="ECO:0000259" key="4">
    <source>
        <dbReference type="Pfam" id="PF00535"/>
    </source>
</evidence>
<name>A0A1X7A430_9RHOB</name>
<reference evidence="6" key="1">
    <citation type="submission" date="2017-03" db="EMBL/GenBank/DDBJ databases">
        <authorList>
            <person name="Rodrigo-Torres L."/>
            <person name="Arahal R.D."/>
            <person name="Lucena T."/>
        </authorList>
    </citation>
    <scope>NUCLEOTIDE SEQUENCE [LARGE SCALE GENOMIC DNA]</scope>
    <source>
        <strain evidence="6">CECT 8370</strain>
    </source>
</reference>
<dbReference type="EMBL" id="FWFJ01000044">
    <property type="protein sequence ID" value="SLN69913.1"/>
    <property type="molecule type" value="Genomic_DNA"/>
</dbReference>
<dbReference type="Pfam" id="PF00535">
    <property type="entry name" value="Glycos_transf_2"/>
    <property type="match status" value="1"/>
</dbReference>
<evidence type="ECO:0000313" key="6">
    <source>
        <dbReference type="Proteomes" id="UP000194012"/>
    </source>
</evidence>
<dbReference type="AlphaFoldDB" id="A0A1X7A430"/>
<protein>
    <submittedName>
        <fullName evidence="5">Putative glycosyltransferase EpsE</fullName>
        <ecNumber evidence="5">2.4.-.-</ecNumber>
    </submittedName>
</protein>
<keyword evidence="3 5" id="KW-0808">Transferase</keyword>
<proteinExistence type="inferred from homology"/>
<comment type="similarity">
    <text evidence="1">Belongs to the glycosyltransferase 2 family.</text>
</comment>
<feature type="domain" description="Glycosyltransferase 2-like" evidence="4">
    <location>
        <begin position="9"/>
        <end position="121"/>
    </location>
</feature>
<dbReference type="InterPro" id="IPR029044">
    <property type="entry name" value="Nucleotide-diphossugar_trans"/>
</dbReference>
<dbReference type="GO" id="GO:0016757">
    <property type="term" value="F:glycosyltransferase activity"/>
    <property type="evidence" value="ECO:0007669"/>
    <property type="project" value="UniProtKB-KW"/>
</dbReference>
<dbReference type="SUPFAM" id="SSF53448">
    <property type="entry name" value="Nucleotide-diphospho-sugar transferases"/>
    <property type="match status" value="1"/>
</dbReference>
<dbReference type="InterPro" id="IPR001173">
    <property type="entry name" value="Glyco_trans_2-like"/>
</dbReference>
<evidence type="ECO:0000313" key="5">
    <source>
        <dbReference type="EMBL" id="SLN69913.1"/>
    </source>
</evidence>
<accession>A0A1X7A430</accession>
<dbReference type="Proteomes" id="UP000194012">
    <property type="component" value="Unassembled WGS sequence"/>
</dbReference>
<dbReference type="RefSeq" id="WP_170925276.1">
    <property type="nucleotide sequence ID" value="NZ_FWFJ01000044.1"/>
</dbReference>
<keyword evidence="2 5" id="KW-0328">Glycosyltransferase</keyword>
<evidence type="ECO:0000256" key="2">
    <source>
        <dbReference type="ARBA" id="ARBA00022676"/>
    </source>
</evidence>
<dbReference type="Gene3D" id="3.90.550.10">
    <property type="entry name" value="Spore Coat Polysaccharide Biosynthesis Protein SpsA, Chain A"/>
    <property type="match status" value="1"/>
</dbReference>
<evidence type="ECO:0000256" key="1">
    <source>
        <dbReference type="ARBA" id="ARBA00006739"/>
    </source>
</evidence>
<dbReference type="InterPro" id="IPR050834">
    <property type="entry name" value="Glycosyltransf_2"/>
</dbReference>
<organism evidence="5 6">
    <name type="scientific">Roseovarius gaetbuli</name>
    <dbReference type="NCBI Taxonomy" id="1356575"/>
    <lineage>
        <taxon>Bacteria</taxon>
        <taxon>Pseudomonadati</taxon>
        <taxon>Pseudomonadota</taxon>
        <taxon>Alphaproteobacteria</taxon>
        <taxon>Rhodobacterales</taxon>
        <taxon>Roseobacteraceae</taxon>
        <taxon>Roseovarius</taxon>
    </lineage>
</organism>
<dbReference type="PANTHER" id="PTHR43685:SF5">
    <property type="entry name" value="GLYCOSYLTRANSFERASE EPSE-RELATED"/>
    <property type="match status" value="1"/>
</dbReference>
<gene>
    <name evidence="5" type="primary">epsE_2</name>
    <name evidence="5" type="ORF">ROG8370_03311</name>
</gene>
<dbReference type="EC" id="2.4.-.-" evidence="5"/>
<keyword evidence="6" id="KW-1185">Reference proteome</keyword>
<sequence length="311" mass="34893">MPRQSPHITIFLCTFNSARYLDQQLESYLAQTHTNWSLWVSDDGSVDATHSILNAFAREHGAAHEVRLFEGPRRGRAAQNFLSLLMREDRPQGLVALSDHDDIWLPDKLERAAQALDAHSQAPQLYSAMSRCFDDTGRPQALSHRRVTTLNFGVALLHNVMAGHNMVLNPAAQDLVRRAGAPQDIPYHDWWISLVVLGAGGEVVFDHRVVTLYRQHADNEMGASRGLRAAYQRVRALLAGHYATWVRANATALLDGSAKLTEHHHNLLVTFLRSSTRSGFRRVTLFRKLGLRRHGRVSTGVVYVLAFLGRV</sequence>